<evidence type="ECO:0000313" key="2">
    <source>
        <dbReference type="EMBL" id="CDF32957.1"/>
    </source>
</evidence>
<evidence type="ECO:0000256" key="1">
    <source>
        <dbReference type="SAM" id="MobiDB-lite"/>
    </source>
</evidence>
<sequence length="247" mass="26521">MDERLDENGDEKSAARVISTCSSVHYDTCVNYQHGYTLHCGRIGSVIRFEDGGHLWEWILSSDIRQGETVFCNAQRRTVVRATVPADADVNEIEFPPRSQPQRMDTPSAGNLSTPPPSTTLNTAAATRPPHPRKNVPNHWRSSAPPCVDRAASEASPQRHALLLVARVAAVTQASAISGPAVLCALAFCAAHPLPPPRRGACPRGAAAARRHDRRCGAGRRAQGGQEEDGGGGRGEEERPHGGRHAL</sequence>
<feature type="compositionally biased region" description="Low complexity" evidence="1">
    <location>
        <begin position="199"/>
        <end position="208"/>
    </location>
</feature>
<evidence type="ECO:0000313" key="3">
    <source>
        <dbReference type="Proteomes" id="UP000012073"/>
    </source>
</evidence>
<dbReference type="RefSeq" id="XP_005712760.1">
    <property type="nucleotide sequence ID" value="XM_005712703.1"/>
</dbReference>
<feature type="region of interest" description="Disordered" evidence="1">
    <location>
        <begin position="90"/>
        <end position="148"/>
    </location>
</feature>
<accession>R7Q334</accession>
<feature type="compositionally biased region" description="Polar residues" evidence="1">
    <location>
        <begin position="100"/>
        <end position="110"/>
    </location>
</feature>
<dbReference type="Proteomes" id="UP000012073">
    <property type="component" value="Unassembled WGS sequence"/>
</dbReference>
<dbReference type="AlphaFoldDB" id="R7Q334"/>
<dbReference type="GeneID" id="17320475"/>
<name>R7Q334_CHOCR</name>
<dbReference type="Gramene" id="CDF32957">
    <property type="protein sequence ID" value="CDF32957"/>
    <property type="gene ID" value="CHC_T00001789001"/>
</dbReference>
<feature type="compositionally biased region" description="Basic residues" evidence="1">
    <location>
        <begin position="209"/>
        <end position="218"/>
    </location>
</feature>
<protein>
    <submittedName>
        <fullName evidence="2">Uncharacterized protein</fullName>
    </submittedName>
</protein>
<reference evidence="3" key="1">
    <citation type="journal article" date="2013" name="Proc. Natl. Acad. Sci. U.S.A.">
        <title>Genome structure and metabolic features in the red seaweed Chondrus crispus shed light on evolution of the Archaeplastida.</title>
        <authorList>
            <person name="Collen J."/>
            <person name="Porcel B."/>
            <person name="Carre W."/>
            <person name="Ball S.G."/>
            <person name="Chaparro C."/>
            <person name="Tonon T."/>
            <person name="Barbeyron T."/>
            <person name="Michel G."/>
            <person name="Noel B."/>
            <person name="Valentin K."/>
            <person name="Elias M."/>
            <person name="Artiguenave F."/>
            <person name="Arun A."/>
            <person name="Aury J.M."/>
            <person name="Barbosa-Neto J.F."/>
            <person name="Bothwell J.H."/>
            <person name="Bouget F.Y."/>
            <person name="Brillet L."/>
            <person name="Cabello-Hurtado F."/>
            <person name="Capella-Gutierrez S."/>
            <person name="Charrier B."/>
            <person name="Cladiere L."/>
            <person name="Cock J.M."/>
            <person name="Coelho S.M."/>
            <person name="Colleoni C."/>
            <person name="Czjzek M."/>
            <person name="Da Silva C."/>
            <person name="Delage L."/>
            <person name="Denoeud F."/>
            <person name="Deschamps P."/>
            <person name="Dittami S.M."/>
            <person name="Gabaldon T."/>
            <person name="Gachon C.M."/>
            <person name="Groisillier A."/>
            <person name="Herve C."/>
            <person name="Jabbari K."/>
            <person name="Katinka M."/>
            <person name="Kloareg B."/>
            <person name="Kowalczyk N."/>
            <person name="Labadie K."/>
            <person name="Leblanc C."/>
            <person name="Lopez P.J."/>
            <person name="McLachlan D.H."/>
            <person name="Meslet-Cladiere L."/>
            <person name="Moustafa A."/>
            <person name="Nehr Z."/>
            <person name="Nyvall Collen P."/>
            <person name="Panaud O."/>
            <person name="Partensky F."/>
            <person name="Poulain J."/>
            <person name="Rensing S.A."/>
            <person name="Rousvoal S."/>
            <person name="Samson G."/>
            <person name="Symeonidi A."/>
            <person name="Weissenbach J."/>
            <person name="Zambounis A."/>
            <person name="Wincker P."/>
            <person name="Boyen C."/>
        </authorList>
    </citation>
    <scope>NUCLEOTIDE SEQUENCE [LARGE SCALE GENOMIC DNA]</scope>
    <source>
        <strain evidence="3">cv. Stackhouse</strain>
    </source>
</reference>
<gene>
    <name evidence="2" type="ORF">CHC_T00001789001</name>
</gene>
<organism evidence="2 3">
    <name type="scientific">Chondrus crispus</name>
    <name type="common">Carrageen Irish moss</name>
    <name type="synonym">Polymorpha crispa</name>
    <dbReference type="NCBI Taxonomy" id="2769"/>
    <lineage>
        <taxon>Eukaryota</taxon>
        <taxon>Rhodophyta</taxon>
        <taxon>Florideophyceae</taxon>
        <taxon>Rhodymeniophycidae</taxon>
        <taxon>Gigartinales</taxon>
        <taxon>Gigartinaceae</taxon>
        <taxon>Chondrus</taxon>
    </lineage>
</organism>
<dbReference type="EMBL" id="HG001623">
    <property type="protein sequence ID" value="CDF32957.1"/>
    <property type="molecule type" value="Genomic_DNA"/>
</dbReference>
<dbReference type="KEGG" id="ccp:CHC_T00001789001"/>
<keyword evidence="3" id="KW-1185">Reference proteome</keyword>
<proteinExistence type="predicted"/>
<feature type="region of interest" description="Disordered" evidence="1">
    <location>
        <begin position="197"/>
        <end position="247"/>
    </location>
</feature>